<keyword evidence="1" id="KW-1133">Transmembrane helix</keyword>
<dbReference type="InParanoid" id="A0A554NAL4"/>
<sequence length="109" mass="11199">MTTRPRLNTGRQQVIGILAIGLFAVLSAVFLTSSFGEAAGFPGGGSITAAIGYAMFDLDAGAFPSEGFLVSFMVIAVALDAALDVAVMLGQREDEEGVAADGRGERGDR</sequence>
<dbReference type="RefSeq" id="WP_144261843.1">
    <property type="nucleotide sequence ID" value="NZ_QMDX01000004.1"/>
</dbReference>
<accession>A0A554NAL4</accession>
<keyword evidence="1" id="KW-0472">Membrane</keyword>
<keyword evidence="3" id="KW-1185">Reference proteome</keyword>
<reference evidence="2 3" key="1">
    <citation type="submission" date="2018-06" db="EMBL/GenBank/DDBJ databases">
        <title>Natronomonas sp. F16-60 a new haloarchaeon isolated from a solar saltern of Isla Cristina, Huelva, Spain.</title>
        <authorList>
            <person name="Duran-Viseras A."/>
            <person name="Sanchez-Porro C."/>
            <person name="Ventosa A."/>
        </authorList>
    </citation>
    <scope>NUCLEOTIDE SEQUENCE [LARGE SCALE GENOMIC DNA]</scope>
    <source>
        <strain evidence="2 3">F16-60</strain>
    </source>
</reference>
<dbReference type="AlphaFoldDB" id="A0A554NAL4"/>
<name>A0A554NAL4_9EURY</name>
<proteinExistence type="predicted"/>
<evidence type="ECO:0000313" key="2">
    <source>
        <dbReference type="EMBL" id="TSD14392.1"/>
    </source>
</evidence>
<evidence type="ECO:0000313" key="3">
    <source>
        <dbReference type="Proteomes" id="UP000319894"/>
    </source>
</evidence>
<organism evidence="2 3">
    <name type="scientific">Haloglomus irregulare</name>
    <dbReference type="NCBI Taxonomy" id="2234134"/>
    <lineage>
        <taxon>Archaea</taxon>
        <taxon>Methanobacteriati</taxon>
        <taxon>Methanobacteriota</taxon>
        <taxon>Stenosarchaea group</taxon>
        <taxon>Halobacteria</taxon>
        <taxon>Halobacteriales</taxon>
        <taxon>Natronomonadaceae</taxon>
        <taxon>Haloglomus</taxon>
    </lineage>
</organism>
<feature type="transmembrane region" description="Helical" evidence="1">
    <location>
        <begin position="12"/>
        <end position="31"/>
    </location>
</feature>
<comment type="caution">
    <text evidence="2">The sequence shown here is derived from an EMBL/GenBank/DDBJ whole genome shotgun (WGS) entry which is preliminary data.</text>
</comment>
<dbReference type="Proteomes" id="UP000319894">
    <property type="component" value="Unassembled WGS sequence"/>
</dbReference>
<feature type="transmembrane region" description="Helical" evidence="1">
    <location>
        <begin position="68"/>
        <end position="89"/>
    </location>
</feature>
<evidence type="ECO:0000256" key="1">
    <source>
        <dbReference type="SAM" id="Phobius"/>
    </source>
</evidence>
<gene>
    <name evidence="2" type="ORF">DP107_09120</name>
</gene>
<dbReference type="OrthoDB" id="214784at2157"/>
<protein>
    <submittedName>
        <fullName evidence="2">Uncharacterized protein</fullName>
    </submittedName>
</protein>
<keyword evidence="1" id="KW-0812">Transmembrane</keyword>
<dbReference type="EMBL" id="QMDX01000004">
    <property type="protein sequence ID" value="TSD14392.1"/>
    <property type="molecule type" value="Genomic_DNA"/>
</dbReference>